<dbReference type="GO" id="GO:0044281">
    <property type="term" value="P:small molecule metabolic process"/>
    <property type="evidence" value="ECO:0007669"/>
    <property type="project" value="UniProtKB-ARBA"/>
</dbReference>
<dbReference type="PATRIC" id="fig|216463.3.peg.1242"/>
<keyword evidence="2 4" id="KW-0378">Hydrolase</keyword>
<proteinExistence type="predicted"/>
<organism evidence="4 5">
    <name type="scientific">Levilactobacillus spicheri</name>
    <dbReference type="NCBI Taxonomy" id="216463"/>
    <lineage>
        <taxon>Bacteria</taxon>
        <taxon>Bacillati</taxon>
        <taxon>Bacillota</taxon>
        <taxon>Bacilli</taxon>
        <taxon>Lactobacillales</taxon>
        <taxon>Lactobacillaceae</taxon>
        <taxon>Levilactobacillus</taxon>
    </lineage>
</organism>
<dbReference type="InterPro" id="IPR006549">
    <property type="entry name" value="HAD-SF_hydro_IIIA"/>
</dbReference>
<dbReference type="NCBIfam" id="TIGR01549">
    <property type="entry name" value="HAD-SF-IA-v1"/>
    <property type="match status" value="1"/>
</dbReference>
<gene>
    <name evidence="4" type="ORF">VC81_09925</name>
</gene>
<dbReference type="STRING" id="216463.VC81_09925"/>
<evidence type="ECO:0000313" key="5">
    <source>
        <dbReference type="Proteomes" id="UP000033491"/>
    </source>
</evidence>
<dbReference type="NCBIfam" id="TIGR01662">
    <property type="entry name" value="HAD-SF-IIIA"/>
    <property type="match status" value="1"/>
</dbReference>
<dbReference type="SFLD" id="SFLDG01129">
    <property type="entry name" value="C1.5:_HAD__Beta-PGM__Phosphata"/>
    <property type="match status" value="1"/>
</dbReference>
<dbReference type="Gene3D" id="1.20.120.710">
    <property type="entry name" value="Haloacid dehalogenase hydrolase-like domain"/>
    <property type="match status" value="1"/>
</dbReference>
<dbReference type="Gene3D" id="3.40.50.1000">
    <property type="entry name" value="HAD superfamily/HAD-like"/>
    <property type="match status" value="1"/>
</dbReference>
<dbReference type="PRINTS" id="PR00413">
    <property type="entry name" value="HADHALOGNASE"/>
</dbReference>
<dbReference type="OrthoDB" id="25198at2"/>
<dbReference type="InterPro" id="IPR023214">
    <property type="entry name" value="HAD_sf"/>
</dbReference>
<dbReference type="PANTHER" id="PTHR46470">
    <property type="entry name" value="N-ACYLNEURAMINATE-9-PHOSPHATASE"/>
    <property type="match status" value="1"/>
</dbReference>
<dbReference type="InterPro" id="IPR036412">
    <property type="entry name" value="HAD-like_sf"/>
</dbReference>
<name>A0A0F3RQL3_9LACO</name>
<evidence type="ECO:0000256" key="2">
    <source>
        <dbReference type="ARBA" id="ARBA00022801"/>
    </source>
</evidence>
<dbReference type="PANTHER" id="PTHR46470:SF4">
    <property type="entry name" value="5-AMINO-6-(5-PHOSPHO-D-RIBITYLAMINO)URACIL PHOSPHATASE YIGB"/>
    <property type="match status" value="1"/>
</dbReference>
<evidence type="ECO:0000313" key="4">
    <source>
        <dbReference type="EMBL" id="KJW12205.1"/>
    </source>
</evidence>
<comment type="caution">
    <text evidence="4">The sequence shown here is derived from an EMBL/GenBank/DDBJ whole genome shotgun (WGS) entry which is preliminary data.</text>
</comment>
<dbReference type="InterPro" id="IPR051400">
    <property type="entry name" value="HAD-like_hydrolase"/>
</dbReference>
<sequence length="241" mass="27114">MIKAVVFDVDDTLYDQKAPFVAALAPIVQLPSSFDLTPTFQAYRRQSAQAYARVTSGSWSTTEMAVRRLNAALHAQDLPPVTPEAALAFQEAYVRELQHIKLFPGLAAALDRLKERYQLGIITNGHTDHQLAKVMRLKMHQWIDRDAILTSEEAGLAKPDPQIFTTMNRRLNLRASESVYVGDCYSMDVKAAKQAGWQAFWFNHRNLEIPDGDWIPDQTVENPAELQDLLLALTTLTKASF</sequence>
<dbReference type="AlphaFoldDB" id="A0A0F3RQL3"/>
<dbReference type="InterPro" id="IPR006439">
    <property type="entry name" value="HAD-SF_hydro_IA"/>
</dbReference>
<dbReference type="SUPFAM" id="SSF56784">
    <property type="entry name" value="HAD-like"/>
    <property type="match status" value="1"/>
</dbReference>
<evidence type="ECO:0000256" key="1">
    <source>
        <dbReference type="ARBA" id="ARBA00001946"/>
    </source>
</evidence>
<dbReference type="Pfam" id="PF00702">
    <property type="entry name" value="Hydrolase"/>
    <property type="match status" value="1"/>
</dbReference>
<comment type="cofactor">
    <cofactor evidence="1">
        <name>Mg(2+)</name>
        <dbReference type="ChEBI" id="CHEBI:18420"/>
    </cofactor>
</comment>
<dbReference type="EMBL" id="JZCR01000021">
    <property type="protein sequence ID" value="KJW12205.1"/>
    <property type="molecule type" value="Genomic_DNA"/>
</dbReference>
<evidence type="ECO:0000256" key="3">
    <source>
        <dbReference type="ARBA" id="ARBA00022842"/>
    </source>
</evidence>
<keyword evidence="3" id="KW-0460">Magnesium</keyword>
<accession>A0A0F3RQL3</accession>
<protein>
    <submittedName>
        <fullName evidence="4">HAD family hydrolase</fullName>
    </submittedName>
</protein>
<dbReference type="SFLD" id="SFLDS00003">
    <property type="entry name" value="Haloacid_Dehalogenase"/>
    <property type="match status" value="1"/>
</dbReference>
<dbReference type="RefSeq" id="WP_045807926.1">
    <property type="nucleotide sequence ID" value="NZ_JZCR01000021.1"/>
</dbReference>
<dbReference type="Proteomes" id="UP000033491">
    <property type="component" value="Unassembled WGS sequence"/>
</dbReference>
<dbReference type="GO" id="GO:0016787">
    <property type="term" value="F:hydrolase activity"/>
    <property type="evidence" value="ECO:0007669"/>
    <property type="project" value="UniProtKB-KW"/>
</dbReference>
<reference evidence="4 5" key="1">
    <citation type="submission" date="2015-03" db="EMBL/GenBank/DDBJ databases">
        <authorList>
            <person name="Zheng J."/>
            <person name="Ganezle M."/>
        </authorList>
    </citation>
    <scope>NUCLEOTIDE SEQUENCE [LARGE SCALE GENOMIC DNA]</scope>
    <source>
        <strain evidence="4 5">LP38</strain>
    </source>
</reference>